<dbReference type="EMBL" id="JASODW010000010">
    <property type="protein sequence ID" value="MDK6275701.1"/>
    <property type="molecule type" value="Genomic_DNA"/>
</dbReference>
<dbReference type="RefSeq" id="WP_260076921.1">
    <property type="nucleotide sequence ID" value="NZ_JALXKR010000014.1"/>
</dbReference>
<dbReference type="AlphaFoldDB" id="A0AAP4C7Y4"/>
<dbReference type="Gene3D" id="3.90.79.10">
    <property type="entry name" value="Nucleoside Triphosphate Pyrophosphohydrolase"/>
    <property type="match status" value="1"/>
</dbReference>
<comment type="caution">
    <text evidence="1">The sequence shown here is derived from an EMBL/GenBank/DDBJ whole genome shotgun (WGS) entry which is preliminary data.</text>
</comment>
<dbReference type="Proteomes" id="UP001240483">
    <property type="component" value="Unassembled WGS sequence"/>
</dbReference>
<name>A0AAP4C7Y4_9MICC</name>
<sequence>MKLKSPSLLSDRRFSRSLRRVYPVPRWERASARNWFELEHPHPVRVRHASQVLVMAQHTDGLVTWMTQRQPESPLGQVAPPSAVVEPVDDDNVRWFGPSAREWAARMGTDDVAGARRAVMAAVRGLFMETGILLAGFSDVDLVDSIGSAEWTTARSEIATDSTRFSRWIEHRGWGLRTDLLRFVCRWVSADYALRRVESSVFAIALPVGQDVSVIPGGDHWGAWVPVDRDQSAELISGPAGPVGVDGRWPEVVAPPIQAVIEEASEAHGLVVFMSQPRSWTHARLELVHRVVDGFEWGLNLVTDHPVRLPGARMHR</sequence>
<proteinExistence type="predicted"/>
<organism evidence="1 2">
    <name type="scientific">Pseudoglutamicibacter cumminsii</name>
    <dbReference type="NCBI Taxonomy" id="156979"/>
    <lineage>
        <taxon>Bacteria</taxon>
        <taxon>Bacillati</taxon>
        <taxon>Actinomycetota</taxon>
        <taxon>Actinomycetes</taxon>
        <taxon>Micrococcales</taxon>
        <taxon>Micrococcaceae</taxon>
        <taxon>Pseudoglutamicibacter</taxon>
    </lineage>
</organism>
<evidence type="ECO:0000313" key="2">
    <source>
        <dbReference type="Proteomes" id="UP001240483"/>
    </source>
</evidence>
<accession>A0AAP4C7Y4</accession>
<gene>
    <name evidence="1" type="ORF">QP116_08155</name>
</gene>
<reference evidence="1" key="1">
    <citation type="submission" date="2023-05" db="EMBL/GenBank/DDBJ databases">
        <title>Cataloging the Phylogenetic Diversity of Human Bladder Bacteria.</title>
        <authorList>
            <person name="Du J."/>
        </authorList>
    </citation>
    <scope>NUCLEOTIDE SEQUENCE</scope>
    <source>
        <strain evidence="1">UMB9978</strain>
    </source>
</reference>
<protein>
    <recommendedName>
        <fullName evidence="3">NUDIX hydrolase</fullName>
    </recommendedName>
</protein>
<evidence type="ECO:0008006" key="3">
    <source>
        <dbReference type="Google" id="ProtNLM"/>
    </source>
</evidence>
<evidence type="ECO:0000313" key="1">
    <source>
        <dbReference type="EMBL" id="MDK6275701.1"/>
    </source>
</evidence>